<reference evidence="5" key="1">
    <citation type="journal article" date="2021" name="Proc. Natl. Acad. Sci. U.S.A.">
        <title>A Catalog of Tens of Thousands of Viruses from Human Metagenomes Reveals Hidden Associations with Chronic Diseases.</title>
        <authorList>
            <person name="Tisza M.J."/>
            <person name="Buck C.B."/>
        </authorList>
    </citation>
    <scope>NUCLEOTIDE SEQUENCE</scope>
    <source>
        <strain evidence="5">Ct3es5</strain>
    </source>
</reference>
<evidence type="ECO:0000256" key="2">
    <source>
        <dbReference type="ARBA" id="ARBA00023125"/>
    </source>
</evidence>
<organism evidence="5">
    <name type="scientific">Siphoviridae sp. ct3es5</name>
    <dbReference type="NCBI Taxonomy" id="2825322"/>
    <lineage>
        <taxon>Viruses</taxon>
        <taxon>Duplodnaviria</taxon>
        <taxon>Heunggongvirae</taxon>
        <taxon>Uroviricota</taxon>
        <taxon>Caudoviricetes</taxon>
    </lineage>
</organism>
<dbReference type="InterPro" id="IPR010982">
    <property type="entry name" value="Lambda_DNA-bd_dom_sf"/>
</dbReference>
<dbReference type="PROSITE" id="PS50943">
    <property type="entry name" value="HTH_CROC1"/>
    <property type="match status" value="1"/>
</dbReference>
<dbReference type="Pfam" id="PF01381">
    <property type="entry name" value="HTH_3"/>
    <property type="match status" value="1"/>
</dbReference>
<keyword evidence="2" id="KW-0238">DNA-binding</keyword>
<dbReference type="GO" id="GO:0003677">
    <property type="term" value="F:DNA binding"/>
    <property type="evidence" value="ECO:0007669"/>
    <property type="project" value="UniProtKB-KW"/>
</dbReference>
<dbReference type="SMART" id="SM00530">
    <property type="entry name" value="HTH_XRE"/>
    <property type="match status" value="1"/>
</dbReference>
<sequence length="145" mass="15585">MNTTFAERLKYAMEQADMSQSALSEKAGASKAAISQYLSGKNTPGVNKIKALADATGVSFDFLMGYGAAPVKDAPPPVKKISVKEAARCMGKSDQFVRIGLQRGLLPFGNAVPGTGNNWNYYINPTKFREYVGAEVFNSFFGLTA</sequence>
<dbReference type="InterPro" id="IPR001387">
    <property type="entry name" value="Cro/C1-type_HTH"/>
</dbReference>
<proteinExistence type="predicted"/>
<dbReference type="Gene3D" id="1.10.260.40">
    <property type="entry name" value="lambda repressor-like DNA-binding domains"/>
    <property type="match status" value="1"/>
</dbReference>
<evidence type="ECO:0000256" key="1">
    <source>
        <dbReference type="ARBA" id="ARBA00023015"/>
    </source>
</evidence>
<evidence type="ECO:0000259" key="4">
    <source>
        <dbReference type="PROSITE" id="PS50943"/>
    </source>
</evidence>
<protein>
    <submittedName>
        <fullName evidence="5">Helix-turn-helix domain protein</fullName>
    </submittedName>
</protein>
<accession>A0A8S5PU71</accession>
<evidence type="ECO:0000313" key="5">
    <source>
        <dbReference type="EMBL" id="DAE10288.1"/>
    </source>
</evidence>
<feature type="domain" description="HTH cro/C1-type" evidence="4">
    <location>
        <begin position="9"/>
        <end position="63"/>
    </location>
</feature>
<name>A0A8S5PU71_9CAUD</name>
<dbReference type="PANTHER" id="PTHR40661">
    <property type="match status" value="1"/>
</dbReference>
<dbReference type="PANTHER" id="PTHR40661:SF3">
    <property type="entry name" value="FELS-1 PROPHAGE TRANSCRIPTIONAL REGULATOR"/>
    <property type="match status" value="1"/>
</dbReference>
<evidence type="ECO:0000256" key="3">
    <source>
        <dbReference type="ARBA" id="ARBA00023163"/>
    </source>
</evidence>
<keyword evidence="3" id="KW-0804">Transcription</keyword>
<dbReference type="EMBL" id="BK015507">
    <property type="protein sequence ID" value="DAE10288.1"/>
    <property type="molecule type" value="Genomic_DNA"/>
</dbReference>
<keyword evidence="1" id="KW-0805">Transcription regulation</keyword>
<dbReference type="CDD" id="cd00093">
    <property type="entry name" value="HTH_XRE"/>
    <property type="match status" value="1"/>
</dbReference>
<dbReference type="SUPFAM" id="SSF47413">
    <property type="entry name" value="lambda repressor-like DNA-binding domains"/>
    <property type="match status" value="1"/>
</dbReference>